<keyword evidence="2" id="KW-0274">FAD</keyword>
<reference evidence="5" key="1">
    <citation type="submission" date="2015-11" db="EMBL/GenBank/DDBJ databases">
        <authorList>
            <person name="Varghese N."/>
        </authorList>
    </citation>
    <scope>NUCLEOTIDE SEQUENCE [LARGE SCALE GENOMIC DNA]</scope>
    <source>
        <strain evidence="5">JGI-23</strain>
    </source>
</reference>
<dbReference type="OrthoDB" id="9810588at2"/>
<dbReference type="InterPro" id="IPR012675">
    <property type="entry name" value="Beta-grasp_dom_sf"/>
</dbReference>
<dbReference type="SUPFAM" id="SSF54292">
    <property type="entry name" value="2Fe-2S ferredoxin-like"/>
    <property type="match status" value="1"/>
</dbReference>
<organism evidence="4 5">
    <name type="scientific">Candidatus Chryseopegocella kryptomonas</name>
    <dbReference type="NCBI Taxonomy" id="1633643"/>
    <lineage>
        <taxon>Bacteria</taxon>
        <taxon>Pseudomonadati</taxon>
        <taxon>Candidatus Kryptoniota</taxon>
        <taxon>Candidatus Chryseopegocella</taxon>
    </lineage>
</organism>
<accession>A0A0P1MMF0</accession>
<evidence type="ECO:0000259" key="3">
    <source>
        <dbReference type="PROSITE" id="PS51085"/>
    </source>
</evidence>
<dbReference type="Pfam" id="PF00111">
    <property type="entry name" value="Fer2"/>
    <property type="match status" value="1"/>
</dbReference>
<evidence type="ECO:0000313" key="4">
    <source>
        <dbReference type="EMBL" id="CUS96904.1"/>
    </source>
</evidence>
<dbReference type="InterPro" id="IPR036010">
    <property type="entry name" value="2Fe-2S_ferredoxin-like_sf"/>
</dbReference>
<dbReference type="CDD" id="cd00207">
    <property type="entry name" value="fer2"/>
    <property type="match status" value="1"/>
</dbReference>
<dbReference type="PANTHER" id="PTHR43644">
    <property type="entry name" value="NA(+)-TRANSLOCATING NADH-QUINONE REDUCTASE SUBUNIT"/>
    <property type="match status" value="1"/>
</dbReference>
<evidence type="ECO:0000313" key="5">
    <source>
        <dbReference type="Proteomes" id="UP000199197"/>
    </source>
</evidence>
<evidence type="ECO:0000256" key="2">
    <source>
        <dbReference type="ARBA" id="ARBA00022827"/>
    </source>
</evidence>
<feature type="domain" description="2Fe-2S ferredoxin-type" evidence="3">
    <location>
        <begin position="2"/>
        <end position="95"/>
    </location>
</feature>
<proteinExistence type="predicted"/>
<sequence length="95" mass="10658">MPVIDFAPLGVKIECEEGKTIFEVAKSNSIPIAESCNGDKICGHCRVQIIEGAENLSEPDFDEMKLMKEKNFSQDERLACAVKVYGDVRIKTSYW</sequence>
<dbReference type="PANTHER" id="PTHR43644:SF1">
    <property type="entry name" value="NAD(P)H-FLAVIN REDUCTASE"/>
    <property type="match status" value="1"/>
</dbReference>
<dbReference type="AlphaFoldDB" id="A0A0P1MMF0"/>
<name>A0A0P1MMF0_9BACT</name>
<dbReference type="RefSeq" id="WP_092347096.1">
    <property type="nucleotide sequence ID" value="NZ_CZVW01000002.1"/>
</dbReference>
<dbReference type="PROSITE" id="PS51085">
    <property type="entry name" value="2FE2S_FER_2"/>
    <property type="match status" value="1"/>
</dbReference>
<dbReference type="Gene3D" id="3.10.20.30">
    <property type="match status" value="1"/>
</dbReference>
<keyword evidence="1" id="KW-0285">Flavoprotein</keyword>
<protein>
    <submittedName>
        <fullName evidence="4">Ferredoxin, 2Fe-2S</fullName>
    </submittedName>
</protein>
<gene>
    <name evidence="4" type="ORF">JGI23_00203</name>
</gene>
<dbReference type="EMBL" id="CZVW01000002">
    <property type="protein sequence ID" value="CUS96904.1"/>
    <property type="molecule type" value="Genomic_DNA"/>
</dbReference>
<keyword evidence="5" id="KW-1185">Reference proteome</keyword>
<dbReference type="InterPro" id="IPR001041">
    <property type="entry name" value="2Fe-2S_ferredoxin-type"/>
</dbReference>
<evidence type="ECO:0000256" key="1">
    <source>
        <dbReference type="ARBA" id="ARBA00022630"/>
    </source>
</evidence>
<dbReference type="Proteomes" id="UP000199197">
    <property type="component" value="Unassembled WGS sequence"/>
</dbReference>
<dbReference type="GO" id="GO:0051536">
    <property type="term" value="F:iron-sulfur cluster binding"/>
    <property type="evidence" value="ECO:0007669"/>
    <property type="project" value="InterPro"/>
</dbReference>